<name>A0A1I4FJJ6_9RHOB</name>
<protein>
    <submittedName>
        <fullName evidence="2">Uncharacterized protein</fullName>
    </submittedName>
</protein>
<evidence type="ECO:0000313" key="3">
    <source>
        <dbReference type="Proteomes" id="UP000198851"/>
    </source>
</evidence>
<gene>
    <name evidence="2" type="ORF">SAMN04488036_10670</name>
</gene>
<keyword evidence="1" id="KW-0472">Membrane</keyword>
<dbReference type="EMBL" id="FOSZ01000006">
    <property type="protein sequence ID" value="SFL17639.1"/>
    <property type="molecule type" value="Genomic_DNA"/>
</dbReference>
<evidence type="ECO:0000313" key="2">
    <source>
        <dbReference type="EMBL" id="SFL17639.1"/>
    </source>
</evidence>
<reference evidence="3" key="1">
    <citation type="submission" date="2016-10" db="EMBL/GenBank/DDBJ databases">
        <authorList>
            <person name="Varghese N."/>
            <person name="Submissions S."/>
        </authorList>
    </citation>
    <scope>NUCLEOTIDE SEQUENCE [LARGE SCALE GENOMIC DNA]</scope>
    <source>
        <strain evidence="3">DSM 28453</strain>
    </source>
</reference>
<proteinExistence type="predicted"/>
<dbReference type="AlphaFoldDB" id="A0A1I4FJJ6"/>
<dbReference type="STRING" id="1280847.SAMN04488036_10670"/>
<organism evidence="2 3">
    <name type="scientific">Shimia haliotis</name>
    <dbReference type="NCBI Taxonomy" id="1280847"/>
    <lineage>
        <taxon>Bacteria</taxon>
        <taxon>Pseudomonadati</taxon>
        <taxon>Pseudomonadota</taxon>
        <taxon>Alphaproteobacteria</taxon>
        <taxon>Rhodobacterales</taxon>
        <taxon>Roseobacteraceae</taxon>
    </lineage>
</organism>
<feature type="transmembrane region" description="Helical" evidence="1">
    <location>
        <begin position="17"/>
        <end position="36"/>
    </location>
</feature>
<sequence length="62" mass="6635">MLDTFANMESVTHRTSMAASLVVSIIGFSTDVVAVVMKQVTGIINKIAAVIFGELAVKFVFD</sequence>
<evidence type="ECO:0000256" key="1">
    <source>
        <dbReference type="SAM" id="Phobius"/>
    </source>
</evidence>
<keyword evidence="1" id="KW-1133">Transmembrane helix</keyword>
<keyword evidence="3" id="KW-1185">Reference proteome</keyword>
<keyword evidence="1" id="KW-0812">Transmembrane</keyword>
<dbReference type="Proteomes" id="UP000198851">
    <property type="component" value="Unassembled WGS sequence"/>
</dbReference>
<accession>A0A1I4FJJ6</accession>